<evidence type="ECO:0000313" key="2">
    <source>
        <dbReference type="EMBL" id="KAJ4154766.1"/>
    </source>
</evidence>
<proteinExistence type="predicted"/>
<sequence length="733" mass="81974">MASVIQIGDAIKFAEIAWKLYDFGWASENNAGETYRAFGNEVYSLCKGLDRLDGAVDRARKSLVENGAQSSDLRGADQYSLSQIIGDYQTTIRDCEKLLQSNRQYNKATGPFKNIKWNMSVMPQVVHLRGRIRMHNLRIQHVLKPFEIDLISSVHQNLAGRVMGVDSVVRTIREDLDIVIPLIAPEAAHAIRQISTSQQSSVGIPDAVDSRLGATFARACGPNMGRISLQQLTDCFLVHLENSSLKLQLELGNHNRTPPTARYLEVLKCQFLMQKIKNSPELTNAPHISHWRSYIDALEEKLSAESSRFDTESPPPDISSCGDDLFRFRLPDVSTPQHPRVGGPSYDVLLDVPLDTGPNSDKWKAIKLLRRVSSETQFRISETWGDIDSAPTTPPKIVDFNIKSARLAPLYATPVEQGEEAPPLEFLLEENGNSHSYTFTTKADILLFQAALTGFKVMGSYMESNATVNFVRQRQAVVAEMATIQLWLPHHIHGHPERERERQRFLSLDSQVFPGSDTESTGRAGSIGSMSSDAAASSGSWSSVSQDDTKAVRLDSGPSMTSHAVIRSPPRNPLLVLFTLDCANPDAPKPAMVCIKISDATRPNRKSCACHMSHYCPLVVIEQQLFGSQTFKCQRLEHRWDLLLLTRAREWNGLIRVTLKFPYAEARNTFSGGHCNCRRRTVGDEDQCVLQDRHEGLLGVIRVYHCRQMSNWQNQQDRKMSMNALGAMDHPAP</sequence>
<accession>A0A9W8QEI9</accession>
<dbReference type="Proteomes" id="UP001144673">
    <property type="component" value="Chromosome 6"/>
</dbReference>
<evidence type="ECO:0000313" key="3">
    <source>
        <dbReference type="Proteomes" id="UP001144673"/>
    </source>
</evidence>
<evidence type="ECO:0000256" key="1">
    <source>
        <dbReference type="SAM" id="MobiDB-lite"/>
    </source>
</evidence>
<dbReference type="RefSeq" id="XP_056054890.1">
    <property type="nucleotide sequence ID" value="XM_056197888.1"/>
</dbReference>
<feature type="compositionally biased region" description="Low complexity" evidence="1">
    <location>
        <begin position="524"/>
        <end position="545"/>
    </location>
</feature>
<protein>
    <submittedName>
        <fullName evidence="2">Uncharacterized protein</fullName>
    </submittedName>
</protein>
<dbReference type="AlphaFoldDB" id="A0A9W8QEI9"/>
<dbReference type="EMBL" id="JAJHUN010000007">
    <property type="protein sequence ID" value="KAJ4154766.1"/>
    <property type="molecule type" value="Genomic_DNA"/>
</dbReference>
<keyword evidence="3" id="KW-1185">Reference proteome</keyword>
<gene>
    <name evidence="2" type="ORF">LMH87_000045</name>
</gene>
<reference evidence="2" key="1">
    <citation type="journal article" date="2023" name="Access Microbiol">
        <title>De-novo genome assembly for Akanthomyces muscarius, a biocontrol agent of insect agricultural pests.</title>
        <authorList>
            <person name="Erdos Z."/>
            <person name="Studholme D.J."/>
            <person name="Raymond B."/>
            <person name="Sharma M."/>
        </authorList>
    </citation>
    <scope>NUCLEOTIDE SEQUENCE</scope>
    <source>
        <strain evidence="2">Ve6</strain>
    </source>
</reference>
<dbReference type="KEGG" id="amus:LMH87_000045"/>
<dbReference type="GeneID" id="80887204"/>
<name>A0A9W8QEI9_AKAMU</name>
<organism evidence="2 3">
    <name type="scientific">Akanthomyces muscarius</name>
    <name type="common">Entomopathogenic fungus</name>
    <name type="synonym">Lecanicillium muscarium</name>
    <dbReference type="NCBI Taxonomy" id="2231603"/>
    <lineage>
        <taxon>Eukaryota</taxon>
        <taxon>Fungi</taxon>
        <taxon>Dikarya</taxon>
        <taxon>Ascomycota</taxon>
        <taxon>Pezizomycotina</taxon>
        <taxon>Sordariomycetes</taxon>
        <taxon>Hypocreomycetidae</taxon>
        <taxon>Hypocreales</taxon>
        <taxon>Cordycipitaceae</taxon>
        <taxon>Akanthomyces</taxon>
    </lineage>
</organism>
<feature type="region of interest" description="Disordered" evidence="1">
    <location>
        <begin position="510"/>
        <end position="565"/>
    </location>
</feature>
<comment type="caution">
    <text evidence="2">The sequence shown here is derived from an EMBL/GenBank/DDBJ whole genome shotgun (WGS) entry which is preliminary data.</text>
</comment>